<evidence type="ECO:0000259" key="3">
    <source>
        <dbReference type="Pfam" id="PF17782"/>
    </source>
</evidence>
<evidence type="ECO:0000313" key="5">
    <source>
        <dbReference type="Proteomes" id="UP001596028"/>
    </source>
</evidence>
<dbReference type="PANTHER" id="PTHR43022">
    <property type="entry name" value="PROTEIN SMF"/>
    <property type="match status" value="1"/>
</dbReference>
<gene>
    <name evidence="4" type="primary">dprA</name>
    <name evidence="4" type="ORF">ACFO3S_11820</name>
</gene>
<accession>A0ABV9FD20</accession>
<dbReference type="Gene3D" id="1.10.10.10">
    <property type="entry name" value="Winged helix-like DNA-binding domain superfamily/Winged helix DNA-binding domain"/>
    <property type="match status" value="1"/>
</dbReference>
<proteinExistence type="inferred from homology"/>
<dbReference type="Pfam" id="PF02481">
    <property type="entry name" value="DNA_processg_A"/>
    <property type="match status" value="1"/>
</dbReference>
<organism evidence="4 5">
    <name type="scientific">Cohnella hongkongensis</name>
    <dbReference type="NCBI Taxonomy" id="178337"/>
    <lineage>
        <taxon>Bacteria</taxon>
        <taxon>Bacillati</taxon>
        <taxon>Bacillota</taxon>
        <taxon>Bacilli</taxon>
        <taxon>Bacillales</taxon>
        <taxon>Paenibacillaceae</taxon>
        <taxon>Cohnella</taxon>
    </lineage>
</organism>
<evidence type="ECO:0000256" key="1">
    <source>
        <dbReference type="ARBA" id="ARBA00006525"/>
    </source>
</evidence>
<dbReference type="Gene3D" id="3.40.50.450">
    <property type="match status" value="1"/>
</dbReference>
<comment type="similarity">
    <text evidence="1">Belongs to the DprA/Smf family.</text>
</comment>
<feature type="domain" description="DprA winged helix" evidence="3">
    <location>
        <begin position="336"/>
        <end position="393"/>
    </location>
</feature>
<sequence length="399" mass="43443">MAMLENEENKARENVRTVSYAEALETGMPRDVLIALHEAEGVGRVTIASVFLYGVMKGPGSLRHTRDFLAGDWRDMGLSARQALAAERGVRPAARERREDRHRSGRMGAVTYLDDDYPALLREISDPPWVLYFRGRLELTDRPAIAIVGTRLATGYGRKVAEELAEGCAGRMTVVSGLAKGIDAAAHRGAVSAAYGTIAVLAGGVDRCYPPENLALYREIGEQGLLLAESPPDTILRPGLFPLRNRIIAGLSYGVVVVEAARRSGALITAELALGYDRDVFVVPGQVTSPRSLGGLEYFRKGAHPVLDASDIFQYYEYRLPRAPEPEPGSGAASREAKPAEELDPDELAIYLAILERPSSINELSAVSGMTFGHLHSVLLNLLMKRRIQQLPGSVYHVL</sequence>
<dbReference type="PANTHER" id="PTHR43022:SF1">
    <property type="entry name" value="PROTEIN SMF"/>
    <property type="match status" value="1"/>
</dbReference>
<comment type="caution">
    <text evidence="4">The sequence shown here is derived from an EMBL/GenBank/DDBJ whole genome shotgun (WGS) entry which is preliminary data.</text>
</comment>
<reference evidence="5" key="1">
    <citation type="journal article" date="2019" name="Int. J. Syst. Evol. Microbiol.">
        <title>The Global Catalogue of Microorganisms (GCM) 10K type strain sequencing project: providing services to taxonomists for standard genome sequencing and annotation.</title>
        <authorList>
            <consortium name="The Broad Institute Genomics Platform"/>
            <consortium name="The Broad Institute Genome Sequencing Center for Infectious Disease"/>
            <person name="Wu L."/>
            <person name="Ma J."/>
        </authorList>
    </citation>
    <scope>NUCLEOTIDE SEQUENCE [LARGE SCALE GENOMIC DNA]</scope>
    <source>
        <strain evidence="5">CCUG 49571</strain>
    </source>
</reference>
<feature type="domain" description="Smf/DprA SLOG" evidence="2">
    <location>
        <begin position="110"/>
        <end position="316"/>
    </location>
</feature>
<dbReference type="RefSeq" id="WP_378095739.1">
    <property type="nucleotide sequence ID" value="NZ_JBHSEP010000007.1"/>
</dbReference>
<dbReference type="EMBL" id="JBHSEP010000007">
    <property type="protein sequence ID" value="MFC4598928.1"/>
    <property type="molecule type" value="Genomic_DNA"/>
</dbReference>
<protein>
    <submittedName>
        <fullName evidence="4">DNA-processing protein DprA</fullName>
    </submittedName>
</protein>
<evidence type="ECO:0000259" key="2">
    <source>
        <dbReference type="Pfam" id="PF02481"/>
    </source>
</evidence>
<dbReference type="InterPro" id="IPR041614">
    <property type="entry name" value="DprA_WH"/>
</dbReference>
<dbReference type="Proteomes" id="UP001596028">
    <property type="component" value="Unassembled WGS sequence"/>
</dbReference>
<dbReference type="NCBIfam" id="TIGR00732">
    <property type="entry name" value="dprA"/>
    <property type="match status" value="1"/>
</dbReference>
<dbReference type="Pfam" id="PF17782">
    <property type="entry name" value="WHD_DprA"/>
    <property type="match status" value="1"/>
</dbReference>
<dbReference type="SUPFAM" id="SSF102405">
    <property type="entry name" value="MCP/YpsA-like"/>
    <property type="match status" value="1"/>
</dbReference>
<keyword evidence="5" id="KW-1185">Reference proteome</keyword>
<name>A0ABV9FD20_9BACL</name>
<dbReference type="InterPro" id="IPR036388">
    <property type="entry name" value="WH-like_DNA-bd_sf"/>
</dbReference>
<dbReference type="InterPro" id="IPR003488">
    <property type="entry name" value="DprA"/>
</dbReference>
<evidence type="ECO:0000313" key="4">
    <source>
        <dbReference type="EMBL" id="MFC4598928.1"/>
    </source>
</evidence>
<dbReference type="InterPro" id="IPR057666">
    <property type="entry name" value="DrpA_SLOG"/>
</dbReference>